<gene>
    <name evidence="3" type="ORF">DMC14_000985</name>
</gene>
<reference evidence="3" key="1">
    <citation type="submission" date="2019-03" db="EMBL/GenBank/DDBJ databases">
        <title>Draft Sequence and Annotation of the Mycoplasma phocicerebrale Strain 1049T Genome.</title>
        <authorList>
            <person name="Frasca S.Jr."/>
            <person name="Kutish G.F."/>
            <person name="Castellanos Gell J."/>
            <person name="Michaels D.L."/>
            <person name="Brown D.R."/>
        </authorList>
    </citation>
    <scope>NUCLEOTIDE SEQUENCE</scope>
    <source>
        <strain evidence="3">1049</strain>
    </source>
</reference>
<dbReference type="KEGG" id="mphc:DMC14_000985"/>
<evidence type="ECO:0000313" key="4">
    <source>
        <dbReference type="Proteomes" id="UP000256585"/>
    </source>
</evidence>
<dbReference type="InterPro" id="IPR027593">
    <property type="entry name" value="Aro_clust"/>
</dbReference>
<proteinExistence type="predicted"/>
<organism evidence="3 4">
    <name type="scientific">Metamycoplasma phocicerebrale</name>
    <dbReference type="NCBI Taxonomy" id="142649"/>
    <lineage>
        <taxon>Bacteria</taxon>
        <taxon>Bacillati</taxon>
        <taxon>Mycoplasmatota</taxon>
        <taxon>Mycoplasmoidales</taxon>
        <taxon>Metamycoplasmataceae</taxon>
        <taxon>Metamycoplasma</taxon>
    </lineage>
</organism>
<keyword evidence="4" id="KW-1185">Reference proteome</keyword>
<dbReference type="AlphaFoldDB" id="A0A3Q9V2W9"/>
<dbReference type="RefSeq" id="WP_116171817.1">
    <property type="nucleotide sequence ID" value="NZ_CP033058.2"/>
</dbReference>
<accession>A0A3Q9V2W9</accession>
<keyword evidence="1" id="KW-0175">Coiled coil</keyword>
<evidence type="ECO:0000256" key="2">
    <source>
        <dbReference type="SAM" id="SignalP"/>
    </source>
</evidence>
<dbReference type="NCBIfam" id="TIGR04313">
    <property type="entry name" value="aro_clust_Mycop"/>
    <property type="match status" value="1"/>
</dbReference>
<feature type="signal peptide" evidence="2">
    <location>
        <begin position="1"/>
        <end position="22"/>
    </location>
</feature>
<evidence type="ECO:0000313" key="3">
    <source>
        <dbReference type="EMBL" id="AZZ65368.1"/>
    </source>
</evidence>
<dbReference type="PROSITE" id="PS51257">
    <property type="entry name" value="PROKAR_LIPOPROTEIN"/>
    <property type="match status" value="1"/>
</dbReference>
<sequence length="268" mass="31673">MKKNKNLLLFSTAISILPTALLSISCINDSLNKNLKRPDGFEVINNLDNPEKEKTDKIINNLLNINFRKNEFKKIEFIKSQNQEEKLKKEIKDISQKYKKNSTEENLKLLFSFYSKNWLFILKNIKNFEWSFLEWWKFPETAEAKHSQEFINKLNDLDEPKNVAFLNNNLDQLKEGDESSHSKNGIFYLKKEKFIFRFIINSNGKGINFDKIIYFNKSRTKKISIRLISNIIHNGLIHKNQQGYDDFEKNIINNYSYPSIGFLLAKDK</sequence>
<keyword evidence="2" id="KW-0732">Signal</keyword>
<dbReference type="EMBL" id="CP033058">
    <property type="protein sequence ID" value="AZZ65368.1"/>
    <property type="molecule type" value="Genomic_DNA"/>
</dbReference>
<evidence type="ECO:0008006" key="5">
    <source>
        <dbReference type="Google" id="ProtNLM"/>
    </source>
</evidence>
<dbReference type="Proteomes" id="UP000256585">
    <property type="component" value="Chromosome"/>
</dbReference>
<dbReference type="OrthoDB" id="401212at2"/>
<name>A0A3Q9V2W9_9BACT</name>
<protein>
    <recommendedName>
        <fullName evidence="5">Lipoprotein</fullName>
    </recommendedName>
</protein>
<feature type="coiled-coil region" evidence="1">
    <location>
        <begin position="77"/>
        <end position="104"/>
    </location>
</feature>
<feature type="chain" id="PRO_5018676734" description="Lipoprotein" evidence="2">
    <location>
        <begin position="23"/>
        <end position="268"/>
    </location>
</feature>
<evidence type="ECO:0000256" key="1">
    <source>
        <dbReference type="SAM" id="Coils"/>
    </source>
</evidence>